<name>A0A4R2HPB2_9ACTN</name>
<feature type="region of interest" description="Disordered" evidence="1">
    <location>
        <begin position="1"/>
        <end position="35"/>
    </location>
</feature>
<dbReference type="Proteomes" id="UP000294508">
    <property type="component" value="Unassembled WGS sequence"/>
</dbReference>
<evidence type="ECO:0000313" key="2">
    <source>
        <dbReference type="EMBL" id="TCO33033.1"/>
    </source>
</evidence>
<accession>A0A4R2HPB2</accession>
<dbReference type="AlphaFoldDB" id="A0A4R2HPB2"/>
<keyword evidence="3" id="KW-1185">Reference proteome</keyword>
<gene>
    <name evidence="2" type="ORF">EV652_10332</name>
</gene>
<reference evidence="2 3" key="1">
    <citation type="journal article" date="2015" name="Stand. Genomic Sci.">
        <title>Genomic Encyclopedia of Bacterial and Archaeal Type Strains, Phase III: the genomes of soil and plant-associated and newly described type strains.</title>
        <authorList>
            <person name="Whitman W.B."/>
            <person name="Woyke T."/>
            <person name="Klenk H.P."/>
            <person name="Zhou Y."/>
            <person name="Lilburn T.G."/>
            <person name="Beck B.J."/>
            <person name="De Vos P."/>
            <person name="Vandamme P."/>
            <person name="Eisen J.A."/>
            <person name="Garrity G."/>
            <person name="Hugenholtz P."/>
            <person name="Kyrpides N.C."/>
        </authorList>
    </citation>
    <scope>NUCLEOTIDE SEQUENCE [LARGE SCALE GENOMIC DNA]</scope>
    <source>
        <strain evidence="2 3">VKM Ac-2572</strain>
    </source>
</reference>
<organism evidence="2 3">
    <name type="scientific">Kribbella steppae</name>
    <dbReference type="NCBI Taxonomy" id="2512223"/>
    <lineage>
        <taxon>Bacteria</taxon>
        <taxon>Bacillati</taxon>
        <taxon>Actinomycetota</taxon>
        <taxon>Actinomycetes</taxon>
        <taxon>Propionibacteriales</taxon>
        <taxon>Kribbellaceae</taxon>
        <taxon>Kribbella</taxon>
    </lineage>
</organism>
<dbReference type="EMBL" id="SLWN01000003">
    <property type="protein sequence ID" value="TCO33033.1"/>
    <property type="molecule type" value="Genomic_DNA"/>
</dbReference>
<protein>
    <submittedName>
        <fullName evidence="2">Uncharacterized protein</fullName>
    </submittedName>
</protein>
<comment type="caution">
    <text evidence="2">The sequence shown here is derived from an EMBL/GenBank/DDBJ whole genome shotgun (WGS) entry which is preliminary data.</text>
</comment>
<evidence type="ECO:0000313" key="3">
    <source>
        <dbReference type="Proteomes" id="UP000294508"/>
    </source>
</evidence>
<evidence type="ECO:0000256" key="1">
    <source>
        <dbReference type="SAM" id="MobiDB-lite"/>
    </source>
</evidence>
<feature type="compositionally biased region" description="Basic and acidic residues" evidence="1">
    <location>
        <begin position="1"/>
        <end position="13"/>
    </location>
</feature>
<proteinExistence type="predicted"/>
<sequence length="35" mass="3792">MSVRLGRTEDAIRSKAQTEGIALSPPNRSPYGDMS</sequence>